<proteinExistence type="predicted"/>
<evidence type="ECO:0000313" key="3">
    <source>
        <dbReference type="EMBL" id="ORD99395.1"/>
    </source>
</evidence>
<dbReference type="VEuPathDB" id="MicrosporidiaDB:HERIO_2758"/>
<feature type="signal peptide" evidence="1">
    <location>
        <begin position="1"/>
        <end position="27"/>
    </location>
</feature>
<evidence type="ECO:0000313" key="4">
    <source>
        <dbReference type="Proteomes" id="UP000192356"/>
    </source>
</evidence>
<dbReference type="Proteomes" id="UP000192501">
    <property type="component" value="Unassembled WGS sequence"/>
</dbReference>
<gene>
    <name evidence="3" type="ORF">A0H76_3027</name>
    <name evidence="2" type="ORF">HERIO_2758</name>
</gene>
<dbReference type="VEuPathDB" id="MicrosporidiaDB:A0H76_3027"/>
<organism evidence="2 4">
    <name type="scientific">Hepatospora eriocheir</name>
    <dbReference type="NCBI Taxonomy" id="1081669"/>
    <lineage>
        <taxon>Eukaryota</taxon>
        <taxon>Fungi</taxon>
        <taxon>Fungi incertae sedis</taxon>
        <taxon>Microsporidia</taxon>
        <taxon>Hepatosporidae</taxon>
        <taxon>Hepatospora</taxon>
    </lineage>
</organism>
<feature type="chain" id="PRO_5011905200" evidence="1">
    <location>
        <begin position="28"/>
        <end position="43"/>
    </location>
</feature>
<comment type="caution">
    <text evidence="2">The sequence shown here is derived from an EMBL/GenBank/DDBJ whole genome shotgun (WGS) entry which is preliminary data.</text>
</comment>
<name>A0A1X0QC09_9MICR</name>
<keyword evidence="4" id="KW-1185">Reference proteome</keyword>
<dbReference type="AlphaFoldDB" id="A0A1X0QC09"/>
<keyword evidence="1" id="KW-0732">Signal</keyword>
<dbReference type="EMBL" id="LVKB01000033">
    <property type="protein sequence ID" value="ORD97254.1"/>
    <property type="molecule type" value="Genomic_DNA"/>
</dbReference>
<accession>A0A1X0QC09</accession>
<reference evidence="4 5" key="1">
    <citation type="journal article" date="2017" name="Environ. Microbiol.">
        <title>Decay of the glycolytic pathway and adaptation to intranuclear parasitism within Enterocytozoonidae microsporidia.</title>
        <authorList>
            <person name="Wiredu Boakye D."/>
            <person name="Jaroenlak P."/>
            <person name="Prachumwat A."/>
            <person name="Williams T.A."/>
            <person name="Bateman K.S."/>
            <person name="Itsathitphaisarn O."/>
            <person name="Sritunyalucksana K."/>
            <person name="Paszkiewicz K.H."/>
            <person name="Moore K.A."/>
            <person name="Stentiford G.D."/>
            <person name="Williams B.A."/>
        </authorList>
    </citation>
    <scope>NUCLEOTIDE SEQUENCE [LARGE SCALE GENOMIC DNA]</scope>
    <source>
        <strain evidence="3">Canceri</strain>
        <strain evidence="5">canceri</strain>
        <strain evidence="2 4">GB1</strain>
    </source>
</reference>
<evidence type="ECO:0000313" key="5">
    <source>
        <dbReference type="Proteomes" id="UP000192501"/>
    </source>
</evidence>
<dbReference type="EMBL" id="LTAI01000208">
    <property type="protein sequence ID" value="ORD99395.1"/>
    <property type="molecule type" value="Genomic_DNA"/>
</dbReference>
<dbReference type="Proteomes" id="UP000192356">
    <property type="component" value="Unassembled WGS sequence"/>
</dbReference>
<evidence type="ECO:0000313" key="2">
    <source>
        <dbReference type="EMBL" id="ORD97254.1"/>
    </source>
</evidence>
<evidence type="ECO:0000256" key="1">
    <source>
        <dbReference type="SAM" id="SignalP"/>
    </source>
</evidence>
<sequence length="43" mass="4865">MNSVLLHALVTIICDFCISLLITVNLCEPPYCCTYIKNLMCIE</sequence>
<protein>
    <submittedName>
        <fullName evidence="2">Uncharacterized protein</fullName>
    </submittedName>
</protein>